<feature type="transmembrane region" description="Helical" evidence="3">
    <location>
        <begin position="248"/>
        <end position="270"/>
    </location>
</feature>
<dbReference type="AlphaFoldDB" id="A0A498RI12"/>
<dbReference type="Gene3D" id="1.20.210.10">
    <property type="entry name" value="Cytochrome c oxidase-like, subunit I domain"/>
    <property type="match status" value="1"/>
</dbReference>
<evidence type="ECO:0000256" key="3">
    <source>
        <dbReference type="SAM" id="Phobius"/>
    </source>
</evidence>
<feature type="transmembrane region" description="Helical" evidence="3">
    <location>
        <begin position="364"/>
        <end position="392"/>
    </location>
</feature>
<reference evidence="5 6" key="1">
    <citation type="submission" date="2018-06" db="EMBL/GenBank/DDBJ databases">
        <authorList>
            <person name="Strepis N."/>
        </authorList>
    </citation>
    <scope>NUCLEOTIDE SEQUENCE [LARGE SCALE GENOMIC DNA]</scope>
    <source>
        <strain evidence="5">LUCI</strain>
    </source>
</reference>
<dbReference type="GO" id="GO:0016020">
    <property type="term" value="C:membrane"/>
    <property type="evidence" value="ECO:0007669"/>
    <property type="project" value="InterPro"/>
</dbReference>
<accession>A0A498RI12</accession>
<keyword evidence="1" id="KW-0679">Respiratory chain</keyword>
<dbReference type="EMBL" id="UPPP01000133">
    <property type="protein sequence ID" value="VBB09732.1"/>
    <property type="molecule type" value="Genomic_DNA"/>
</dbReference>
<dbReference type="GO" id="GO:0009060">
    <property type="term" value="P:aerobic respiration"/>
    <property type="evidence" value="ECO:0007669"/>
    <property type="project" value="InterPro"/>
</dbReference>
<evidence type="ECO:0000313" key="5">
    <source>
        <dbReference type="EMBL" id="VBB09732.1"/>
    </source>
</evidence>
<dbReference type="GO" id="GO:0020037">
    <property type="term" value="F:heme binding"/>
    <property type="evidence" value="ECO:0007669"/>
    <property type="project" value="InterPro"/>
</dbReference>
<dbReference type="PANTHER" id="PTHR10422">
    <property type="entry name" value="CYTOCHROME C OXIDASE SUBUNIT 1"/>
    <property type="match status" value="1"/>
</dbReference>
<feature type="transmembrane region" description="Helical" evidence="3">
    <location>
        <begin position="148"/>
        <end position="166"/>
    </location>
</feature>
<evidence type="ECO:0000313" key="6">
    <source>
        <dbReference type="Proteomes" id="UP000277811"/>
    </source>
</evidence>
<proteinExistence type="predicted"/>
<dbReference type="InterPro" id="IPR000883">
    <property type="entry name" value="Cyt_C_Oxase_1"/>
</dbReference>
<dbReference type="Pfam" id="PF00115">
    <property type="entry name" value="COX1"/>
    <property type="match status" value="1"/>
</dbReference>
<dbReference type="RefSeq" id="WP_122630546.1">
    <property type="nucleotide sequence ID" value="NZ_UPPP01000133.1"/>
</dbReference>
<sequence length="494" mass="54802">MFQAQRLSGKYALVACLLFWMQGFAATVGALELAFPELVFPISYAAGRAFHLNISIYWPLIGVIGAVYFFFSLEAEQEIYSPKLVDINFWLLTGSTFLILGSLLFGFTEGREYLEAIWPLKLATAASTLLLGYNLLRTYLASKAPKSRATLVSMVAGSITLILFYVPNIMSYAQPTVDEIAKFWVVHLWEEMSLELMGTGVLAALLIQVTGAQRQATETAIYLDMTFVALAGILATGHHYYWVGVPAFWLWVGGICSALQILPAILLVYAALQTATFSGFANLEQRDQITLALVGSSLFYHIFGASFLGFFMAYPGINRYIHGTYITSAHSHLALFGVFGFLALAVCFYIIFTEFTLTSAGYRWCWAAVIALNLGLLIMGTGLLLAGGLQAYFWRVIGLSIGATNQLIQPYLFLRMLGGMVYVTGSTLLFFIIAKSVWAGTKAYTDKAHCNNNSSSVHELLKCLVQKEKRKKQLLYKISDILRQLLWLGKKRGR</sequence>
<dbReference type="SUPFAM" id="SSF81442">
    <property type="entry name" value="Cytochrome c oxidase subunit I-like"/>
    <property type="match status" value="1"/>
</dbReference>
<organism evidence="5 6">
    <name type="scientific">Lucifera butyrica</name>
    <dbReference type="NCBI Taxonomy" id="1351585"/>
    <lineage>
        <taxon>Bacteria</taxon>
        <taxon>Bacillati</taxon>
        <taxon>Bacillota</taxon>
        <taxon>Negativicutes</taxon>
        <taxon>Veillonellales</taxon>
        <taxon>Veillonellaceae</taxon>
        <taxon>Lucifera</taxon>
    </lineage>
</organism>
<gene>
    <name evidence="5" type="ORF">LUCI_5030</name>
</gene>
<dbReference type="OrthoDB" id="9767153at2"/>
<keyword evidence="1" id="KW-0813">Transport</keyword>
<dbReference type="Proteomes" id="UP000277811">
    <property type="component" value="Unassembled WGS sequence"/>
</dbReference>
<dbReference type="GO" id="GO:0015990">
    <property type="term" value="P:electron transport coupled proton transport"/>
    <property type="evidence" value="ECO:0007669"/>
    <property type="project" value="TreeGrafter"/>
</dbReference>
<dbReference type="PROSITE" id="PS50855">
    <property type="entry name" value="COX1"/>
    <property type="match status" value="1"/>
</dbReference>
<keyword evidence="3" id="KW-0472">Membrane</keyword>
<evidence type="ECO:0000256" key="1">
    <source>
        <dbReference type="ARBA" id="ARBA00022660"/>
    </source>
</evidence>
<feature type="transmembrane region" description="Helical" evidence="3">
    <location>
        <begin position="54"/>
        <end position="73"/>
    </location>
</feature>
<feature type="transmembrane region" description="Helical" evidence="3">
    <location>
        <begin position="85"/>
        <end position="105"/>
    </location>
</feature>
<keyword evidence="3" id="KW-1133">Transmembrane helix</keyword>
<dbReference type="GO" id="GO:0022904">
    <property type="term" value="P:respiratory electron transport chain"/>
    <property type="evidence" value="ECO:0007669"/>
    <property type="project" value="TreeGrafter"/>
</dbReference>
<keyword evidence="3" id="KW-0812">Transmembrane</keyword>
<protein>
    <submittedName>
        <fullName evidence="5">Cytochrome c oxidase subunit i</fullName>
    </submittedName>
</protein>
<keyword evidence="6" id="KW-1185">Reference proteome</keyword>
<dbReference type="PANTHER" id="PTHR10422:SF43">
    <property type="entry name" value="NITRIC OXIDE REDUCTASE SUBUNIT B"/>
    <property type="match status" value="1"/>
</dbReference>
<keyword evidence="2" id="KW-0249">Electron transport</keyword>
<dbReference type="InterPro" id="IPR023616">
    <property type="entry name" value="Cyt_c_oxase-like_su1_dom"/>
</dbReference>
<feature type="transmembrane region" description="Helical" evidence="3">
    <location>
        <begin position="221"/>
        <end position="242"/>
    </location>
</feature>
<feature type="transmembrane region" description="Helical" evidence="3">
    <location>
        <begin position="291"/>
        <end position="313"/>
    </location>
</feature>
<dbReference type="GO" id="GO:0004129">
    <property type="term" value="F:cytochrome-c oxidase activity"/>
    <property type="evidence" value="ECO:0007669"/>
    <property type="project" value="InterPro"/>
</dbReference>
<evidence type="ECO:0000256" key="2">
    <source>
        <dbReference type="ARBA" id="ARBA00022982"/>
    </source>
</evidence>
<feature type="domain" description="Cytochrome oxidase subunit I profile" evidence="4">
    <location>
        <begin position="1"/>
        <end position="438"/>
    </location>
</feature>
<dbReference type="InterPro" id="IPR036927">
    <property type="entry name" value="Cyt_c_oxase-like_su1_sf"/>
</dbReference>
<feature type="transmembrane region" description="Helical" evidence="3">
    <location>
        <begin position="333"/>
        <end position="352"/>
    </location>
</feature>
<feature type="transmembrane region" description="Helical" evidence="3">
    <location>
        <begin position="192"/>
        <end position="209"/>
    </location>
</feature>
<feature type="transmembrane region" description="Helical" evidence="3">
    <location>
        <begin position="117"/>
        <end position="136"/>
    </location>
</feature>
<name>A0A498RI12_9FIRM</name>
<evidence type="ECO:0000259" key="4">
    <source>
        <dbReference type="PROSITE" id="PS50855"/>
    </source>
</evidence>
<feature type="transmembrane region" description="Helical" evidence="3">
    <location>
        <begin position="412"/>
        <end position="434"/>
    </location>
</feature>